<evidence type="ECO:0008006" key="3">
    <source>
        <dbReference type="Google" id="ProtNLM"/>
    </source>
</evidence>
<dbReference type="Gene3D" id="3.40.50.10490">
    <property type="entry name" value="Glucose-6-phosphate isomerase like protein, domain 1"/>
    <property type="match status" value="1"/>
</dbReference>
<comment type="caution">
    <text evidence="1">The sequence shown here is derived from an EMBL/GenBank/DDBJ whole genome shotgun (WGS) entry which is preliminary data.</text>
</comment>
<dbReference type="GO" id="GO:1901135">
    <property type="term" value="P:carbohydrate derivative metabolic process"/>
    <property type="evidence" value="ECO:0007669"/>
    <property type="project" value="InterPro"/>
</dbReference>
<dbReference type="InterPro" id="IPR046348">
    <property type="entry name" value="SIS_dom_sf"/>
</dbReference>
<proteinExistence type="predicted"/>
<reference evidence="2" key="1">
    <citation type="submission" date="2015-07" db="EMBL/GenBank/DDBJ databases">
        <title>Genome sequencing project for genomic taxonomy and phylogenomics of Bacillus-like bacteria.</title>
        <authorList>
            <person name="Liu B."/>
            <person name="Wang J."/>
            <person name="Zhu Y."/>
            <person name="Liu G."/>
            <person name="Chen Q."/>
            <person name="Chen Z."/>
            <person name="Lan J."/>
            <person name="Che J."/>
            <person name="Ge C."/>
            <person name="Shi H."/>
            <person name="Pan Z."/>
            <person name="Liu X."/>
        </authorList>
    </citation>
    <scope>NUCLEOTIDE SEQUENCE [LARGE SCALE GENOMIC DNA]</scope>
    <source>
        <strain evidence="2">FJAT-27997</strain>
    </source>
</reference>
<dbReference type="RefSeq" id="WP_049681083.1">
    <property type="nucleotide sequence ID" value="NZ_LFZW01000001.1"/>
</dbReference>
<dbReference type="GO" id="GO:0097367">
    <property type="term" value="F:carbohydrate derivative binding"/>
    <property type="evidence" value="ECO:0007669"/>
    <property type="project" value="InterPro"/>
</dbReference>
<evidence type="ECO:0000313" key="2">
    <source>
        <dbReference type="Proteomes" id="UP000037146"/>
    </source>
</evidence>
<dbReference type="STRING" id="1679170.AC625_09485"/>
<sequence>MDKLTKQLEAVMKELENSIPLMDVGESEEILKNLYSAKRIFVAGSGRSGLAIRAFANRLMHYRSILHQKLNNFIIHQQMGGIV</sequence>
<dbReference type="OrthoDB" id="9797832at2"/>
<dbReference type="Proteomes" id="UP000037146">
    <property type="component" value="Unassembled WGS sequence"/>
</dbReference>
<keyword evidence="2" id="KW-1185">Reference proteome</keyword>
<organism evidence="1 2">
    <name type="scientific">Peribacillus loiseleuriae</name>
    <dbReference type="NCBI Taxonomy" id="1679170"/>
    <lineage>
        <taxon>Bacteria</taxon>
        <taxon>Bacillati</taxon>
        <taxon>Bacillota</taxon>
        <taxon>Bacilli</taxon>
        <taxon>Bacillales</taxon>
        <taxon>Bacillaceae</taxon>
        <taxon>Peribacillus</taxon>
    </lineage>
</organism>
<dbReference type="SUPFAM" id="SSF53697">
    <property type="entry name" value="SIS domain"/>
    <property type="match status" value="1"/>
</dbReference>
<dbReference type="EMBL" id="LFZW01000001">
    <property type="protein sequence ID" value="KMY49741.1"/>
    <property type="molecule type" value="Genomic_DNA"/>
</dbReference>
<gene>
    <name evidence="1" type="ORF">AC625_09485</name>
</gene>
<evidence type="ECO:0000313" key="1">
    <source>
        <dbReference type="EMBL" id="KMY49741.1"/>
    </source>
</evidence>
<dbReference type="PATRIC" id="fig|1679170.3.peg.2098"/>
<name>A0A0K9GSZ9_9BACI</name>
<dbReference type="AlphaFoldDB" id="A0A0K9GSZ9"/>
<protein>
    <recommendedName>
        <fullName evidence="3">SIS domain-containing protein</fullName>
    </recommendedName>
</protein>
<accession>A0A0K9GSZ9</accession>